<comment type="caution">
    <text evidence="7">The sequence shown here is derived from an EMBL/GenBank/DDBJ whole genome shotgun (WGS) entry which is preliminary data.</text>
</comment>
<dbReference type="SUPFAM" id="SSF53187">
    <property type="entry name" value="Zn-dependent exopeptidases"/>
    <property type="match status" value="1"/>
</dbReference>
<name>D5RHC9_9PROT</name>
<dbReference type="GO" id="GO:0008777">
    <property type="term" value="F:acetylornithine deacetylase activity"/>
    <property type="evidence" value="ECO:0007669"/>
    <property type="project" value="UniProtKB-EC"/>
</dbReference>
<dbReference type="Gene3D" id="3.40.630.10">
    <property type="entry name" value="Zn peptidases"/>
    <property type="match status" value="1"/>
</dbReference>
<dbReference type="InterPro" id="IPR036264">
    <property type="entry name" value="Bact_exopeptidase_dim_dom"/>
</dbReference>
<dbReference type="SUPFAM" id="SSF55031">
    <property type="entry name" value="Bacterial exopeptidase dimerisation domain"/>
    <property type="match status" value="1"/>
</dbReference>
<gene>
    <name evidence="7" type="ORF">HMPREF0731_0488</name>
</gene>
<reference evidence="7 8" key="1">
    <citation type="submission" date="2010-04" db="EMBL/GenBank/DDBJ databases">
        <authorList>
            <person name="Qin X."/>
            <person name="Bachman B."/>
            <person name="Battles P."/>
            <person name="Bell A."/>
            <person name="Bess C."/>
            <person name="Bickham C."/>
            <person name="Chaboub L."/>
            <person name="Chen D."/>
            <person name="Coyle M."/>
            <person name="Deiros D.R."/>
            <person name="Dinh H."/>
            <person name="Forbes L."/>
            <person name="Fowler G."/>
            <person name="Francisco L."/>
            <person name="Fu Q."/>
            <person name="Gubbala S."/>
            <person name="Hale W."/>
            <person name="Han Y."/>
            <person name="Hemphill L."/>
            <person name="Highlander S.K."/>
            <person name="Hirani K."/>
            <person name="Hogues M."/>
            <person name="Jackson L."/>
            <person name="Jakkamsetti A."/>
            <person name="Javaid M."/>
            <person name="Jiang H."/>
            <person name="Korchina V."/>
            <person name="Kovar C."/>
            <person name="Lara F."/>
            <person name="Lee S."/>
            <person name="Mata R."/>
            <person name="Mathew T."/>
            <person name="Moen C."/>
            <person name="Morales K."/>
            <person name="Munidasa M."/>
            <person name="Nazareth L."/>
            <person name="Ngo R."/>
            <person name="Nguyen L."/>
            <person name="Okwuonu G."/>
            <person name="Ongeri F."/>
            <person name="Patil S."/>
            <person name="Petrosino J."/>
            <person name="Pham C."/>
            <person name="Pham P."/>
            <person name="Pu L.-L."/>
            <person name="Puazo M."/>
            <person name="Raj R."/>
            <person name="Reid J."/>
            <person name="Rouhana J."/>
            <person name="Saada N."/>
            <person name="Shang Y."/>
            <person name="Simmons D."/>
            <person name="Thornton R."/>
            <person name="Warren J."/>
            <person name="Weissenberger G."/>
            <person name="Zhang J."/>
            <person name="Zhang L."/>
            <person name="Zhou C."/>
            <person name="Zhu D."/>
            <person name="Muzny D."/>
            <person name="Worley K."/>
            <person name="Gibbs R."/>
        </authorList>
    </citation>
    <scope>NUCLEOTIDE SEQUENCE [LARGE SCALE GENOMIC DNA]</scope>
    <source>
        <strain evidence="7 8">ATCC 49957</strain>
    </source>
</reference>
<dbReference type="PANTHER" id="PTHR43808">
    <property type="entry name" value="ACETYLORNITHINE DEACETYLASE"/>
    <property type="match status" value="1"/>
</dbReference>
<evidence type="ECO:0000313" key="7">
    <source>
        <dbReference type="EMBL" id="EFH13287.1"/>
    </source>
</evidence>
<evidence type="ECO:0000256" key="5">
    <source>
        <dbReference type="ARBA" id="ARBA00023285"/>
    </source>
</evidence>
<accession>D5RHC9</accession>
<keyword evidence="8" id="KW-1185">Reference proteome</keyword>
<dbReference type="Pfam" id="PF07687">
    <property type="entry name" value="M20_dimer"/>
    <property type="match status" value="1"/>
</dbReference>
<evidence type="ECO:0000256" key="3">
    <source>
        <dbReference type="ARBA" id="ARBA00022801"/>
    </source>
</evidence>
<dbReference type="AlphaFoldDB" id="D5RHC9"/>
<evidence type="ECO:0000259" key="6">
    <source>
        <dbReference type="Pfam" id="PF07687"/>
    </source>
</evidence>
<evidence type="ECO:0000256" key="1">
    <source>
        <dbReference type="ARBA" id="ARBA00001947"/>
    </source>
</evidence>
<keyword evidence="3 7" id="KW-0378">Hydrolase</keyword>
<dbReference type="PANTHER" id="PTHR43808:SF31">
    <property type="entry name" value="N-ACETYL-L-CITRULLINE DEACETYLASE"/>
    <property type="match status" value="1"/>
</dbReference>
<feature type="domain" description="Peptidase M20 dimerisation" evidence="6">
    <location>
        <begin position="175"/>
        <end position="284"/>
    </location>
</feature>
<evidence type="ECO:0000256" key="2">
    <source>
        <dbReference type="ARBA" id="ARBA00022723"/>
    </source>
</evidence>
<dbReference type="RefSeq" id="WP_007003548.1">
    <property type="nucleotide sequence ID" value="NZ_GG770778.1"/>
</dbReference>
<dbReference type="Gene3D" id="3.30.70.360">
    <property type="match status" value="1"/>
</dbReference>
<dbReference type="GO" id="GO:0006526">
    <property type="term" value="P:L-arginine biosynthetic process"/>
    <property type="evidence" value="ECO:0007669"/>
    <property type="project" value="TreeGrafter"/>
</dbReference>
<dbReference type="Pfam" id="PF01546">
    <property type="entry name" value="Peptidase_M20"/>
    <property type="match status" value="1"/>
</dbReference>
<dbReference type="InterPro" id="IPR011650">
    <property type="entry name" value="Peptidase_M20_dimer"/>
</dbReference>
<dbReference type="GO" id="GO:0046872">
    <property type="term" value="F:metal ion binding"/>
    <property type="evidence" value="ECO:0007669"/>
    <property type="project" value="UniProtKB-KW"/>
</dbReference>
<keyword evidence="4" id="KW-0862">Zinc</keyword>
<evidence type="ECO:0000256" key="4">
    <source>
        <dbReference type="ARBA" id="ARBA00022833"/>
    </source>
</evidence>
<organism evidence="7 8">
    <name type="scientific">Pseudoroseomonas cervicalis ATCC 49957</name>
    <dbReference type="NCBI Taxonomy" id="525371"/>
    <lineage>
        <taxon>Bacteria</taxon>
        <taxon>Pseudomonadati</taxon>
        <taxon>Pseudomonadota</taxon>
        <taxon>Alphaproteobacteria</taxon>
        <taxon>Acetobacterales</taxon>
        <taxon>Roseomonadaceae</taxon>
        <taxon>Roseomonas</taxon>
    </lineage>
</organism>
<dbReference type="EMBL" id="ADVL01000097">
    <property type="protein sequence ID" value="EFH13287.1"/>
    <property type="molecule type" value="Genomic_DNA"/>
</dbReference>
<evidence type="ECO:0000313" key="8">
    <source>
        <dbReference type="Proteomes" id="UP000005324"/>
    </source>
</evidence>
<dbReference type="EC" id="3.5.1.16" evidence="7"/>
<dbReference type="InterPro" id="IPR001261">
    <property type="entry name" value="ArgE/DapE_CS"/>
</dbReference>
<dbReference type="Proteomes" id="UP000005324">
    <property type="component" value="Unassembled WGS sequence"/>
</dbReference>
<sequence length="370" mass="38970">MPYTDAIARLAADLVRLDSRSFVSNRAVADRIAAELEGFALERLDYTDAAGVAKQVIVAHRAAVGGGSTGGIALSGHMDTVPDTGWTEDPFSGRIDAEGVLHGLGAVDMKGPLAACIIAAKTLPAHRPATLLITTDEETTKQGARAIADRSALARQAGLAGIVVAEPTGMLPVRGHRSNIDFIAVAEGVQAHSSLGTGRNANWALIPFLVEMKALAERLRSDTALHDAAYAPPFSDFNLILDNHGAAVNVTVPRATARIKFRYSRSIDPSPVVAAVEAAAARAGVRLTILRQGRPPEMPADHPLVRAAEAATGHAAETRPFGTDASELQEIAPCLILGPDVMSTAHSPRECVHLDWLSASVPVFHRLMRG</sequence>
<dbReference type="InterPro" id="IPR050072">
    <property type="entry name" value="Peptidase_M20A"/>
</dbReference>
<keyword evidence="5" id="KW-0170">Cobalt</keyword>
<dbReference type="PROSITE" id="PS00758">
    <property type="entry name" value="ARGE_DAPE_CPG2_1"/>
    <property type="match status" value="1"/>
</dbReference>
<comment type="cofactor">
    <cofactor evidence="1">
        <name>Zn(2+)</name>
        <dbReference type="ChEBI" id="CHEBI:29105"/>
    </cofactor>
</comment>
<proteinExistence type="predicted"/>
<dbReference type="HOGENOM" id="CLU_743192_0_0_5"/>
<protein>
    <submittedName>
        <fullName evidence="7">Peptidase dimerization domain protein</fullName>
        <ecNumber evidence="7">3.5.1.16</ecNumber>
    </submittedName>
</protein>
<keyword evidence="2" id="KW-0479">Metal-binding</keyword>
<dbReference type="OrthoDB" id="9809784at2"/>
<dbReference type="InterPro" id="IPR002933">
    <property type="entry name" value="Peptidase_M20"/>
</dbReference>